<dbReference type="AlphaFoldDB" id="A0A494XML0"/>
<proteinExistence type="predicted"/>
<dbReference type="PRINTS" id="PR00702">
    <property type="entry name" value="ACRIFLAVINRP"/>
</dbReference>
<feature type="transmembrane region" description="Helical" evidence="2">
    <location>
        <begin position="1055"/>
        <end position="1078"/>
    </location>
</feature>
<dbReference type="Pfam" id="PF00873">
    <property type="entry name" value="ACR_tran"/>
    <property type="match status" value="1"/>
</dbReference>
<dbReference type="SUPFAM" id="SSF82714">
    <property type="entry name" value="Multidrug efflux transporter AcrB TolC docking domain, DN and DC subdomains"/>
    <property type="match status" value="2"/>
</dbReference>
<feature type="transmembrane region" description="Helical" evidence="2">
    <location>
        <begin position="1020"/>
        <end position="1043"/>
    </location>
</feature>
<dbReference type="SUPFAM" id="SSF82866">
    <property type="entry name" value="Multidrug efflux transporter AcrB transmembrane domain"/>
    <property type="match status" value="2"/>
</dbReference>
<feature type="transmembrane region" description="Helical" evidence="2">
    <location>
        <begin position="361"/>
        <end position="381"/>
    </location>
</feature>
<accession>A0A494XML0</accession>
<feature type="region of interest" description="Disordered" evidence="1">
    <location>
        <begin position="511"/>
        <end position="542"/>
    </location>
</feature>
<name>A0A494XML0_9BURK</name>
<dbReference type="InterPro" id="IPR027463">
    <property type="entry name" value="AcrB_DN_DC_subdom"/>
</dbReference>
<keyword evidence="4" id="KW-1185">Reference proteome</keyword>
<feature type="compositionally biased region" description="Basic and acidic residues" evidence="1">
    <location>
        <begin position="513"/>
        <end position="536"/>
    </location>
</feature>
<dbReference type="PANTHER" id="PTHR32063:SF8">
    <property type="entry name" value="CATION EFFLUX PROTEIN"/>
    <property type="match status" value="1"/>
</dbReference>
<gene>
    <name evidence="3" type="ORF">D7S86_18575</name>
</gene>
<dbReference type="SUPFAM" id="SSF82693">
    <property type="entry name" value="Multidrug efflux transporter AcrB pore domain, PN1, PN2, PC1 and PC2 subdomains"/>
    <property type="match status" value="2"/>
</dbReference>
<feature type="transmembrane region" description="Helical" evidence="2">
    <location>
        <begin position="432"/>
        <end position="453"/>
    </location>
</feature>
<dbReference type="Gene3D" id="1.20.1640.10">
    <property type="entry name" value="Multidrug efflux transporter AcrB transmembrane domain"/>
    <property type="match status" value="2"/>
</dbReference>
<keyword evidence="2" id="KW-0812">Transmembrane</keyword>
<comment type="caution">
    <text evidence="3">The sequence shown here is derived from an EMBL/GenBank/DDBJ whole genome shotgun (WGS) entry which is preliminary data.</text>
</comment>
<dbReference type="GO" id="GO:0005886">
    <property type="term" value="C:plasma membrane"/>
    <property type="evidence" value="ECO:0007669"/>
    <property type="project" value="TreeGrafter"/>
</dbReference>
<keyword evidence="2" id="KW-0472">Membrane</keyword>
<feature type="transmembrane region" description="Helical" evidence="2">
    <location>
        <begin position="949"/>
        <end position="967"/>
    </location>
</feature>
<protein>
    <submittedName>
        <fullName evidence="3">Efflux RND transporter permease subunit</fullName>
    </submittedName>
</protein>
<organism evidence="3 4">
    <name type="scientific">Pararobbsia silviterrae</name>
    <dbReference type="NCBI Taxonomy" id="1792498"/>
    <lineage>
        <taxon>Bacteria</taxon>
        <taxon>Pseudomonadati</taxon>
        <taxon>Pseudomonadota</taxon>
        <taxon>Betaproteobacteria</taxon>
        <taxon>Burkholderiales</taxon>
        <taxon>Burkholderiaceae</taxon>
        <taxon>Pararobbsia</taxon>
    </lineage>
</organism>
<dbReference type="Gene3D" id="3.30.70.1320">
    <property type="entry name" value="Multidrug efflux transporter AcrB pore domain like"/>
    <property type="match status" value="1"/>
</dbReference>
<dbReference type="OrthoDB" id="9177212at2"/>
<dbReference type="RefSeq" id="WP_121088348.1">
    <property type="nucleotide sequence ID" value="NZ_RBZU01000008.1"/>
</dbReference>
<dbReference type="Gene3D" id="3.30.70.1430">
    <property type="entry name" value="Multidrug efflux transporter AcrB pore domain"/>
    <property type="match status" value="2"/>
</dbReference>
<dbReference type="EMBL" id="RBZU01000008">
    <property type="protein sequence ID" value="RKP51945.1"/>
    <property type="molecule type" value="Genomic_DNA"/>
</dbReference>
<sequence length="1098" mass="117078">MLKIVRLALVRPYTFIVLALLILLAGPLAALRTPTDIFPDIKIPVISVIWTYNGLSPDDMAGRIIFSYERTLSSTVNDIKSIQSTSLPGFGIVKIFFQPNVDIRTATAQVTSISQTVLKSYPAGITPPLIINYSASTVPIMQLTLSSKTVGESRLFDYANSFIRPKLASIAGASIAQPYGGKVREVQVDVDPQALRSKGLSPQDVDDALASGNQITPVGTEKIGPDEYEVKLNNSPDVIDALNDLPIKTIDGTPVLIRDVAHVRDGYPPQTNVVRVDGGRSVLLTVLKSGSASTLDIVNGVRDMLPEIRKTLPPGMELNVITDQSVFVKGAISGVAREGVIAAALTSLMILLFLASWRSTLIITASIPLAVLASITALSALGETLNIMTLGGLALAVGILVDDATVTIENINWHLEQGKGVEQAIMDGAKQIVGPAFVSLLCICIVFVPMLLLDGVARYLFVPMAEAVIFAMIASFILSRTLVPTLAKYLLRPHQAGTAHASTELEMMMQPHGAHDGQGHQGGHDAHGAHGAEHADTLPPTRNPFKLFQRGFERRFSAIRAGYRQILIRALERRGVFIAGFLGVTLLSFALVPTLGRNFFPDVDAGQIAIHVRAPVGMRIEDTAALFDRIEQKIRDTIPPNDLSTMVDNLGLPVSGLNIAYNNTGTIGEQDGDLLVSLDEHHAPTAGYVKQLRAVLPQAFPGVTFAFLPADITSQILNFGSPAPIDLQVRGRNLQTDAAYATRLLRQVREIPGVADARIQQSLQRPQLRVDVDRTRASELGITERDVTNALTVALAGSSQVAPSYWLNPRNGVSYAISAQTPQYSIDNISDLEDLPVTGAAGRPPQILGALATISRHRSDAVVSHESIEPVIDIYATTQGRDLGGVASAINRIVKANADNAPTGVSVHLEGQVQTMNTAFAGLLFGLVGAIVLIYLLIVVNFHSWLDPFVIITALPTALAGIVWMLFVTHTTLSVPALTGAIMCMGVATANSILVVSFARERLAATGNAMQAAVEAGFTRFRPVLMTALAMIIGMAPMALGLGDGGEQNAPLGRAVIGGLLAATCATLLFVPVIFSLVHRRDGAHPTHSGEADGRSEA</sequence>
<feature type="transmembrane region" description="Helical" evidence="2">
    <location>
        <begin position="973"/>
        <end position="999"/>
    </location>
</feature>
<reference evidence="3 4" key="1">
    <citation type="submission" date="2018-10" db="EMBL/GenBank/DDBJ databases">
        <title>Robbsia sp. DHC34, isolated from soil.</title>
        <authorList>
            <person name="Gao Z.-H."/>
            <person name="Qiu L.-H."/>
        </authorList>
    </citation>
    <scope>NUCLEOTIDE SEQUENCE [LARGE SCALE GENOMIC DNA]</scope>
    <source>
        <strain evidence="3 4">DHC34</strain>
    </source>
</reference>
<keyword evidence="2" id="KW-1133">Transmembrane helix</keyword>
<evidence type="ECO:0000256" key="2">
    <source>
        <dbReference type="SAM" id="Phobius"/>
    </source>
</evidence>
<dbReference type="Gene3D" id="3.30.2090.10">
    <property type="entry name" value="Multidrug efflux transporter AcrB TolC docking domain, DN and DC subdomains"/>
    <property type="match status" value="2"/>
</dbReference>
<dbReference type="InterPro" id="IPR001036">
    <property type="entry name" value="Acrflvin-R"/>
</dbReference>
<dbReference type="PANTHER" id="PTHR32063">
    <property type="match status" value="1"/>
</dbReference>
<feature type="transmembrane region" description="Helical" evidence="2">
    <location>
        <begin position="575"/>
        <end position="595"/>
    </location>
</feature>
<feature type="transmembrane region" description="Helical" evidence="2">
    <location>
        <begin position="919"/>
        <end position="942"/>
    </location>
</feature>
<dbReference type="Proteomes" id="UP000270342">
    <property type="component" value="Unassembled WGS sequence"/>
</dbReference>
<evidence type="ECO:0000313" key="3">
    <source>
        <dbReference type="EMBL" id="RKP51945.1"/>
    </source>
</evidence>
<feature type="transmembrane region" description="Helical" evidence="2">
    <location>
        <begin position="459"/>
        <end position="478"/>
    </location>
</feature>
<dbReference type="Gene3D" id="3.30.70.1440">
    <property type="entry name" value="Multidrug efflux transporter AcrB pore domain"/>
    <property type="match status" value="1"/>
</dbReference>
<dbReference type="GO" id="GO:0042910">
    <property type="term" value="F:xenobiotic transmembrane transporter activity"/>
    <property type="evidence" value="ECO:0007669"/>
    <property type="project" value="TreeGrafter"/>
</dbReference>
<evidence type="ECO:0000313" key="4">
    <source>
        <dbReference type="Proteomes" id="UP000270342"/>
    </source>
</evidence>
<evidence type="ECO:0000256" key="1">
    <source>
        <dbReference type="SAM" id="MobiDB-lite"/>
    </source>
</evidence>